<dbReference type="Proteomes" id="UP000240357">
    <property type="component" value="Unassembled WGS sequence"/>
</dbReference>
<keyword evidence="2" id="KW-1185">Reference proteome</keyword>
<evidence type="ECO:0000313" key="2">
    <source>
        <dbReference type="Proteomes" id="UP000240357"/>
    </source>
</evidence>
<proteinExistence type="predicted"/>
<sequence length="119" mass="13689">MKKALETTFIVLLFFFALVGVAASVFAIREFYFESKYSELYIKNCQKVKVGIPLEEAKVIMGGMNYNENEKSYNYWTSFEKGKPKKYSIDYPTSSSSYHTVIYYDPETGLVTEVECSGF</sequence>
<organism evidence="1 2">
    <name type="scientific">Adhaeribacter arboris</name>
    <dbReference type="NCBI Taxonomy" id="2072846"/>
    <lineage>
        <taxon>Bacteria</taxon>
        <taxon>Pseudomonadati</taxon>
        <taxon>Bacteroidota</taxon>
        <taxon>Cytophagia</taxon>
        <taxon>Cytophagales</taxon>
        <taxon>Hymenobacteraceae</taxon>
        <taxon>Adhaeribacter</taxon>
    </lineage>
</organism>
<comment type="caution">
    <text evidence="1">The sequence shown here is derived from an EMBL/GenBank/DDBJ whole genome shotgun (WGS) entry which is preliminary data.</text>
</comment>
<dbReference type="RefSeq" id="WP_106925717.1">
    <property type="nucleotide sequence ID" value="NZ_PYFT01000001.1"/>
</dbReference>
<evidence type="ECO:0000313" key="1">
    <source>
        <dbReference type="EMBL" id="PSR52263.1"/>
    </source>
</evidence>
<reference evidence="1 2" key="1">
    <citation type="submission" date="2018-03" db="EMBL/GenBank/DDBJ databases">
        <title>Adhaeribacter sp. HMF7605 Genome sequencing and assembly.</title>
        <authorList>
            <person name="Kang H."/>
            <person name="Kang J."/>
            <person name="Cha I."/>
            <person name="Kim H."/>
            <person name="Joh K."/>
        </authorList>
    </citation>
    <scope>NUCLEOTIDE SEQUENCE [LARGE SCALE GENOMIC DNA]</scope>
    <source>
        <strain evidence="1 2">HMF7605</strain>
    </source>
</reference>
<accession>A0A2T2Y9T6</accession>
<dbReference type="EMBL" id="PYFT01000001">
    <property type="protein sequence ID" value="PSR52263.1"/>
    <property type="molecule type" value="Genomic_DNA"/>
</dbReference>
<gene>
    <name evidence="1" type="ORF">AHMF7605_01355</name>
</gene>
<protein>
    <recommendedName>
        <fullName evidence="3">Lipoprotein SmpA/OmlA domain-containing protein</fullName>
    </recommendedName>
</protein>
<dbReference type="AlphaFoldDB" id="A0A2T2Y9T6"/>
<evidence type="ECO:0008006" key="3">
    <source>
        <dbReference type="Google" id="ProtNLM"/>
    </source>
</evidence>
<name>A0A2T2Y9T6_9BACT</name>
<dbReference type="OrthoDB" id="1375889at2"/>